<dbReference type="PROSITE" id="PS51257">
    <property type="entry name" value="PROKAR_LIPOPROTEIN"/>
    <property type="match status" value="1"/>
</dbReference>
<organism evidence="1 2">
    <name type="scientific">Parasulfitobacter algicola</name>
    <dbReference type="NCBI Taxonomy" id="2614809"/>
    <lineage>
        <taxon>Bacteria</taxon>
        <taxon>Pseudomonadati</taxon>
        <taxon>Pseudomonadota</taxon>
        <taxon>Alphaproteobacteria</taxon>
        <taxon>Rhodobacterales</taxon>
        <taxon>Roseobacteraceae</taxon>
        <taxon>Parasulfitobacter</taxon>
    </lineage>
</organism>
<dbReference type="EMBL" id="JABUFE010000012">
    <property type="protein sequence ID" value="NSX56396.1"/>
    <property type="molecule type" value="Genomic_DNA"/>
</dbReference>
<dbReference type="RefSeq" id="WP_174139549.1">
    <property type="nucleotide sequence ID" value="NZ_JABUFE010000012.1"/>
</dbReference>
<dbReference type="InterPro" id="IPR021323">
    <property type="entry name" value="DUF2927"/>
</dbReference>
<comment type="caution">
    <text evidence="1">The sequence shown here is derived from an EMBL/GenBank/DDBJ whole genome shotgun (WGS) entry which is preliminary data.</text>
</comment>
<evidence type="ECO:0000313" key="1">
    <source>
        <dbReference type="EMBL" id="NSX56396.1"/>
    </source>
</evidence>
<protein>
    <submittedName>
        <fullName evidence="1">DUF2927 domain-containing protein</fullName>
    </submittedName>
</protein>
<dbReference type="Pfam" id="PF11150">
    <property type="entry name" value="DUF2927"/>
    <property type="match status" value="1"/>
</dbReference>
<accession>A0ABX2IWH3</accession>
<sequence>MRFIALPLIGLLTACSPGSNPDVTDRATPLDMRLPPMKVFNTSTVQQPIRSNATIARDFLDLTFQLESGRAVPRLTRFDGPISVRVGGKPAPPSLMGDLNALLERLRSEAKIPIQLTTRKDANITVEIITRNQLQRTVPNAACFVVPGVSGWADYRKRRGSAIVDWATLTKRTRITVFIPAETSPQEIRDCLHEEIAQGLGPLNDLYRLPDSVFNDDNFHTVLTGFDMLILRAYYDPVLKNGMTQQQVVSVLPGVIQRLNPAGGRGIPARAPQTERAWINAIETALNPTRSPSSRLTSARKALRIAQRNGWADNRLAFSHFIVGRLNMGVANVTSLNNFQDADRFYGSSTTTKLQRAHVGVNLAAFALRSGDGQTAIDLADAYIPSVMRSENAALLSTFLMMKAEGLDQIGRKDEAAEIRLESLGWARYGFGEPREISARLSEIAALSPKSVEQRN</sequence>
<dbReference type="Proteomes" id="UP000777935">
    <property type="component" value="Unassembled WGS sequence"/>
</dbReference>
<proteinExistence type="predicted"/>
<evidence type="ECO:0000313" key="2">
    <source>
        <dbReference type="Proteomes" id="UP000777935"/>
    </source>
</evidence>
<name>A0ABX2IWH3_9RHOB</name>
<keyword evidence="2" id="KW-1185">Reference proteome</keyword>
<reference evidence="1 2" key="1">
    <citation type="submission" date="2020-06" db="EMBL/GenBank/DDBJ databases">
        <title>Sulfitobacter algicola sp. nov., isolated from green algae.</title>
        <authorList>
            <person name="Wang C."/>
        </authorList>
    </citation>
    <scope>NUCLEOTIDE SEQUENCE [LARGE SCALE GENOMIC DNA]</scope>
    <source>
        <strain evidence="1 2">1151</strain>
    </source>
</reference>
<gene>
    <name evidence="1" type="ORF">HRQ87_16520</name>
</gene>